<protein>
    <submittedName>
        <fullName evidence="1">Uncharacterized protein</fullName>
    </submittedName>
</protein>
<dbReference type="EMBL" id="CAJOBS010001935">
    <property type="protein sequence ID" value="CAF4776147.1"/>
    <property type="molecule type" value="Genomic_DNA"/>
</dbReference>
<gene>
    <name evidence="1" type="ORF">TOA249_LOCUS21876</name>
</gene>
<organism evidence="1 2">
    <name type="scientific">Rotaria socialis</name>
    <dbReference type="NCBI Taxonomy" id="392032"/>
    <lineage>
        <taxon>Eukaryota</taxon>
        <taxon>Metazoa</taxon>
        <taxon>Spiralia</taxon>
        <taxon>Gnathifera</taxon>
        <taxon>Rotifera</taxon>
        <taxon>Eurotatoria</taxon>
        <taxon>Bdelloidea</taxon>
        <taxon>Philodinida</taxon>
        <taxon>Philodinidae</taxon>
        <taxon>Rotaria</taxon>
    </lineage>
</organism>
<evidence type="ECO:0000313" key="2">
    <source>
        <dbReference type="Proteomes" id="UP000663838"/>
    </source>
</evidence>
<reference evidence="1" key="1">
    <citation type="submission" date="2021-02" db="EMBL/GenBank/DDBJ databases">
        <authorList>
            <person name="Nowell W R."/>
        </authorList>
    </citation>
    <scope>NUCLEOTIDE SEQUENCE</scope>
</reference>
<comment type="caution">
    <text evidence="1">The sequence shown here is derived from an EMBL/GenBank/DDBJ whole genome shotgun (WGS) entry which is preliminary data.</text>
</comment>
<dbReference type="AlphaFoldDB" id="A0A821N0V9"/>
<accession>A0A821N0V9</accession>
<proteinExistence type="predicted"/>
<sequence length="1011" mass="115827">MMYQPYDVLSYTLDENEYHHLDTELSVRTIPPVIHTKPNSDFHIYPENSSNGSLTKNTAYVSTNQIIGLGVVSSRNFFSIFNESLFLDDHLDDNPIQHISEDSANAVSLTTTSMDNENNNNNNQNIDFHTSSESNLTEDENFISDEDKHIFEQFYDEFSLEMIDASIQQRTMVIKSQPPKTIRHRYKSDGKRQIEKSRTKPMVVGLPNLKDIQSDTDSFFWLRLILITNSKNPTDEVYFHLNKLKYHSDDVQELDDQTVCIPLTKTDIIEEEKVLSRLSLIKTTLDEYKSELIPYDLSKSNYESHENFNESWVTDLLPEELLPGDLFPEGLLPGDSFPEGLLPEDLFPADSILDDLFTDGNFCRATDTIHPSNNLPVNDNSPNQWLPPLQSANDSHTCLTIKDGSIASELLHIPLDEQRDTSVIIDDGLVGDNYNTCQSPDFKNTLVFQQIIGDQNGTAYGMNPSIFEIIDGIMSMKQQPKANKRVRYESDGRRFLPDSRYHPMSLNLPNLQLITLADNQTLGVIITIVTSIDNPNYSTYVHANDIIYRDEGVIQIAHGCCFVPLKSKDIKNGVKEFPRLSIVYKKYINYTFDVTPFDPQTMFGITQTYIVPNDNTMEKVAKGKLFKIDFNLASYKLIFQLALKENNSIHISNISCQTEDIHEQLPKEISGKRRVSDSPENYSDDDIEIELKNLTKSKKFKSSTPRFGELPVSWLSMDTHPYATDDLGQLFYDNSTSLESVNAETNISASSTLVEYDYNPSDSFSDTVSPESSLPDNMDTCIKELIENFKSTESKTLQLVYPLENTYRARYKSDYFPQNGTVRRPRYIADNRCNHFITLRLPTDYKNELKNDYVRVALITIFIEDHGHYYSPYKFQKNHDDINVPDENPIYIKIDDSRQTKSIIQLQLVLIKSKLDQLNYVQPLRPFSDTNARIQNINHEEQLTPKDLINRYQLEKSHLAFTLCAKLSNGFYQMHPETTVISSIITEIPTVKKPSETTALFSSGRPVFFLF</sequence>
<name>A0A821N0V9_9BILA</name>
<evidence type="ECO:0000313" key="1">
    <source>
        <dbReference type="EMBL" id="CAF4776147.1"/>
    </source>
</evidence>
<dbReference type="Proteomes" id="UP000663838">
    <property type="component" value="Unassembled WGS sequence"/>
</dbReference>